<name>Q0U5U8_PHANO</name>
<reference evidence="2" key="1">
    <citation type="journal article" date="2007" name="Plant Cell">
        <title>Dothideomycete-plant interactions illuminated by genome sequencing and EST analysis of the wheat pathogen Stagonospora nodorum.</title>
        <authorList>
            <person name="Hane J.K."/>
            <person name="Lowe R.G."/>
            <person name="Solomon P.S."/>
            <person name="Tan K.C."/>
            <person name="Schoch C.L."/>
            <person name="Spatafora J.W."/>
            <person name="Crous P.W."/>
            <person name="Kodira C."/>
            <person name="Birren B.W."/>
            <person name="Galagan J.E."/>
            <person name="Torriani S.F."/>
            <person name="McDonald B.A."/>
            <person name="Oliver R.P."/>
        </authorList>
    </citation>
    <scope>NUCLEOTIDE SEQUENCE [LARGE SCALE GENOMIC DNA]</scope>
    <source>
        <strain evidence="2">SN15 / ATCC MYA-4574 / FGSC 10173</strain>
    </source>
</reference>
<accession>Q0U5U8</accession>
<gene>
    <name evidence="1" type="ORF">SNOG_12866</name>
</gene>
<dbReference type="STRING" id="321614.Q0U5U8"/>
<dbReference type="AlphaFoldDB" id="Q0U5U8"/>
<organism evidence="1 2">
    <name type="scientific">Phaeosphaeria nodorum (strain SN15 / ATCC MYA-4574 / FGSC 10173)</name>
    <name type="common">Glume blotch fungus</name>
    <name type="synonym">Parastagonospora nodorum</name>
    <dbReference type="NCBI Taxonomy" id="321614"/>
    <lineage>
        <taxon>Eukaryota</taxon>
        <taxon>Fungi</taxon>
        <taxon>Dikarya</taxon>
        <taxon>Ascomycota</taxon>
        <taxon>Pezizomycotina</taxon>
        <taxon>Dothideomycetes</taxon>
        <taxon>Pleosporomycetidae</taxon>
        <taxon>Pleosporales</taxon>
        <taxon>Pleosporineae</taxon>
        <taxon>Phaeosphaeriaceae</taxon>
        <taxon>Parastagonospora</taxon>
    </lineage>
</organism>
<proteinExistence type="predicted"/>
<evidence type="ECO:0008006" key="3">
    <source>
        <dbReference type="Google" id="ProtNLM"/>
    </source>
</evidence>
<dbReference type="Proteomes" id="UP000001055">
    <property type="component" value="Unassembled WGS sequence"/>
</dbReference>
<sequence length="389" mass="45246">MDYLIIDEDVKFPARSIKAMKGRYRNHCNDYEVFEDAKEMDRTLYDFSDVRERFRDSEDDDEDGIPRSIRERREGEWVAEYPDPTKVPFMTVEDFAAYHKRKRVTLGPTLITFQSPWPGTPLTKLQRISLHILNTKVYDLDALRKRCPLDYDRHTRVPAIRNLGNLGKLPAELLHQILLDIDLQTLLAFREVMKHAPNAVRYAIAICTADAFTIRSLFLKLCQKSCDGEDCGKPAPYIDVFKIKRRCLDVGEGCENTPFGKYHTLCRAGPSDVIYDDEFTYYDYEEVQANLSPTEEESVFGPDPTFNRQDSDRSLCSVTAPWLSIDRHDSENVSDYDGHVQQEHKDLHTTHDPLAWKRGLPSHRRSTNLNEDKITEWIESYMTQPYFNT</sequence>
<dbReference type="GeneID" id="5979996"/>
<dbReference type="KEGG" id="pno:SNOG_12866"/>
<dbReference type="InParanoid" id="Q0U5U8"/>
<evidence type="ECO:0000313" key="1">
    <source>
        <dbReference type="EMBL" id="EAT79666.1"/>
    </source>
</evidence>
<evidence type="ECO:0000313" key="2">
    <source>
        <dbReference type="Proteomes" id="UP000001055"/>
    </source>
</evidence>
<protein>
    <recommendedName>
        <fullName evidence="3">F-box domain-containing protein</fullName>
    </recommendedName>
</protein>
<dbReference type="EMBL" id="CH445348">
    <property type="protein sequence ID" value="EAT79666.1"/>
    <property type="molecule type" value="Genomic_DNA"/>
</dbReference>
<dbReference type="RefSeq" id="XP_001803083.1">
    <property type="nucleotide sequence ID" value="XM_001803031.1"/>
</dbReference>